<evidence type="ECO:0000256" key="1">
    <source>
        <dbReference type="SAM" id="Coils"/>
    </source>
</evidence>
<comment type="caution">
    <text evidence="2">The sequence shown here is derived from an EMBL/GenBank/DDBJ whole genome shotgun (WGS) entry which is preliminary data.</text>
</comment>
<keyword evidence="1" id="KW-0175">Coiled coil</keyword>
<organism evidence="2 3">
    <name type="scientific">Ridgeia piscesae</name>
    <name type="common">Tubeworm</name>
    <dbReference type="NCBI Taxonomy" id="27915"/>
    <lineage>
        <taxon>Eukaryota</taxon>
        <taxon>Metazoa</taxon>
        <taxon>Spiralia</taxon>
        <taxon>Lophotrochozoa</taxon>
        <taxon>Annelida</taxon>
        <taxon>Polychaeta</taxon>
        <taxon>Sedentaria</taxon>
        <taxon>Canalipalpata</taxon>
        <taxon>Sabellida</taxon>
        <taxon>Siboglinidae</taxon>
        <taxon>Ridgeia</taxon>
    </lineage>
</organism>
<evidence type="ECO:0000313" key="3">
    <source>
        <dbReference type="Proteomes" id="UP001209878"/>
    </source>
</evidence>
<evidence type="ECO:0000313" key="2">
    <source>
        <dbReference type="EMBL" id="KAK2175449.1"/>
    </source>
</evidence>
<protein>
    <submittedName>
        <fullName evidence="2">Uncharacterized protein</fullName>
    </submittedName>
</protein>
<feature type="coiled-coil region" evidence="1">
    <location>
        <begin position="13"/>
        <end position="40"/>
    </location>
</feature>
<gene>
    <name evidence="2" type="ORF">NP493_730g00025</name>
</gene>
<dbReference type="EMBL" id="JAODUO010000729">
    <property type="protein sequence ID" value="KAK2175449.1"/>
    <property type="molecule type" value="Genomic_DNA"/>
</dbReference>
<sequence length="61" mass="7357">MTEVEDSVPQSVHDRLKEEKAKVNTNYKLLRQQFQEVEESHHQLVTVNYRKRKNCREVMSL</sequence>
<keyword evidence="3" id="KW-1185">Reference proteome</keyword>
<dbReference type="Proteomes" id="UP001209878">
    <property type="component" value="Unassembled WGS sequence"/>
</dbReference>
<name>A0AAD9NQ91_RIDPI</name>
<proteinExistence type="predicted"/>
<accession>A0AAD9NQ91</accession>
<dbReference type="AlphaFoldDB" id="A0AAD9NQ91"/>
<reference evidence="2" key="1">
    <citation type="journal article" date="2023" name="Mol. Biol. Evol.">
        <title>Third-Generation Sequencing Reveals the Adaptive Role of the Epigenome in Three Deep-Sea Polychaetes.</title>
        <authorList>
            <person name="Perez M."/>
            <person name="Aroh O."/>
            <person name="Sun Y."/>
            <person name="Lan Y."/>
            <person name="Juniper S.K."/>
            <person name="Young C.R."/>
            <person name="Angers B."/>
            <person name="Qian P.Y."/>
        </authorList>
    </citation>
    <scope>NUCLEOTIDE SEQUENCE</scope>
    <source>
        <strain evidence="2">R07B-5</strain>
    </source>
</reference>